<reference evidence="2" key="1">
    <citation type="submission" date="2022-09" db="EMBL/GenBank/DDBJ databases">
        <authorList>
            <person name="Yuan C."/>
            <person name="Ke Z."/>
        </authorList>
    </citation>
    <scope>NUCLEOTIDE SEQUENCE</scope>
    <source>
        <strain evidence="2">LB-8</strain>
    </source>
</reference>
<evidence type="ECO:0008006" key="4">
    <source>
        <dbReference type="Google" id="ProtNLM"/>
    </source>
</evidence>
<sequence>MRKIFLISSILLYISAAAQYSFHSINQLGIVEGEKGTSFQLQTINGFTRNYWFAGVGAGLDYYHQRTVPVFIDIRRKILKNEKSPFVYADAGFSFPWEKQDGESVWYKEEYKKGSYFDLGLGYQLPVHKLGSFVFSLGYSEKRLREERYNDFYLIYSGVYDGGNNKNIMDYRFRRISIKAGWQF</sequence>
<name>A0A9X3B9T7_9BACT</name>
<comment type="caution">
    <text evidence="2">The sequence shown here is derived from an EMBL/GenBank/DDBJ whole genome shotgun (WGS) entry which is preliminary data.</text>
</comment>
<dbReference type="RefSeq" id="WP_279299892.1">
    <property type="nucleotide sequence ID" value="NZ_JAOTIF010000034.1"/>
</dbReference>
<evidence type="ECO:0000313" key="2">
    <source>
        <dbReference type="EMBL" id="MCU7552455.1"/>
    </source>
</evidence>
<feature type="chain" id="PRO_5040964218" description="Outer membrane protein beta-barrel domain-containing protein" evidence="1">
    <location>
        <begin position="19"/>
        <end position="184"/>
    </location>
</feature>
<keyword evidence="3" id="KW-1185">Reference proteome</keyword>
<dbReference type="AlphaFoldDB" id="A0A9X3B9T7"/>
<evidence type="ECO:0000256" key="1">
    <source>
        <dbReference type="SAM" id="SignalP"/>
    </source>
</evidence>
<proteinExistence type="predicted"/>
<feature type="signal peptide" evidence="1">
    <location>
        <begin position="1"/>
        <end position="18"/>
    </location>
</feature>
<organism evidence="2 3">
    <name type="scientific">Paraflavisolibacter caeni</name>
    <dbReference type="NCBI Taxonomy" id="2982496"/>
    <lineage>
        <taxon>Bacteria</taxon>
        <taxon>Pseudomonadati</taxon>
        <taxon>Bacteroidota</taxon>
        <taxon>Chitinophagia</taxon>
        <taxon>Chitinophagales</taxon>
        <taxon>Chitinophagaceae</taxon>
        <taxon>Paraflavisolibacter</taxon>
    </lineage>
</organism>
<accession>A0A9X3B9T7</accession>
<reference evidence="2" key="2">
    <citation type="submission" date="2023-04" db="EMBL/GenBank/DDBJ databases">
        <title>Paracnuella aquatica gen. nov., sp. nov., a member of the family Chitinophagaceae isolated from a hot spring.</title>
        <authorList>
            <person name="Wang C."/>
        </authorList>
    </citation>
    <scope>NUCLEOTIDE SEQUENCE</scope>
    <source>
        <strain evidence="2">LB-8</strain>
    </source>
</reference>
<gene>
    <name evidence="2" type="ORF">OCK74_25270</name>
</gene>
<protein>
    <recommendedName>
        <fullName evidence="4">Outer membrane protein beta-barrel domain-containing protein</fullName>
    </recommendedName>
</protein>
<keyword evidence="1" id="KW-0732">Signal</keyword>
<dbReference type="Proteomes" id="UP001155483">
    <property type="component" value="Unassembled WGS sequence"/>
</dbReference>
<dbReference type="EMBL" id="JAOTIF010000034">
    <property type="protein sequence ID" value="MCU7552455.1"/>
    <property type="molecule type" value="Genomic_DNA"/>
</dbReference>
<evidence type="ECO:0000313" key="3">
    <source>
        <dbReference type="Proteomes" id="UP001155483"/>
    </source>
</evidence>